<dbReference type="EMBL" id="LO017727">
    <property type="protein sequence ID" value="CRH07524.1"/>
    <property type="molecule type" value="Genomic_DNA"/>
</dbReference>
<sequence length="357" mass="39121">MRTFMDEASVFSPEHLFDQISTAVIGMDLDNTIHMANTAAERILDRPRHYLTGYPLEKVLPGHPVALDLISRASSLLMPCRFRAAQLSPAPGINLLVSLTVTPVMGHDGLLKGTVLTMEEVGQAEQLEEGRRLNETLDSLGSLALAVAHEVKNPLAGIQGAAQLLELETDDAESITYTKLIRSEVDRISRLLDSLLGLAEDHPINQNNINIHEVLDHVLTLCGTTGTPLIRDFDPSLPDISGDRDKLIQLFLNLISNACEATGAQGEVQVLSRISNQVRLTQGRRQQHIVVEVRDNGPGIPHELKKRIFLPFVTTKSDGTGLGLAISQKIVHDHDGQMALESKPGETIFRVYLPIKT</sequence>
<dbReference type="SUPFAM" id="SSF47384">
    <property type="entry name" value="Homodimeric domain of signal transducing histidine kinase"/>
    <property type="match status" value="1"/>
</dbReference>
<dbReference type="InterPro" id="IPR035965">
    <property type="entry name" value="PAS-like_dom_sf"/>
</dbReference>
<keyword evidence="7" id="KW-0067">ATP-binding</keyword>
<evidence type="ECO:0000313" key="10">
    <source>
        <dbReference type="EMBL" id="CRH07524.1"/>
    </source>
</evidence>
<dbReference type="InterPro" id="IPR004358">
    <property type="entry name" value="Sig_transdc_His_kin-like_C"/>
</dbReference>
<dbReference type="PANTHER" id="PTHR43065:SF10">
    <property type="entry name" value="PEROXIDE STRESS-ACTIVATED HISTIDINE KINASE MAK3"/>
    <property type="match status" value="1"/>
</dbReference>
<keyword evidence="6" id="KW-0418">Kinase</keyword>
<evidence type="ECO:0000256" key="3">
    <source>
        <dbReference type="ARBA" id="ARBA00022553"/>
    </source>
</evidence>
<dbReference type="AlphaFoldDB" id="A0A1S7LN13"/>
<name>A0A1S7LN13_MAGMO</name>
<evidence type="ECO:0000256" key="7">
    <source>
        <dbReference type="ARBA" id="ARBA00022840"/>
    </source>
</evidence>
<dbReference type="Pfam" id="PF02518">
    <property type="entry name" value="HATPase_c"/>
    <property type="match status" value="1"/>
</dbReference>
<organism evidence="10">
    <name type="scientific">Magnetococcus massalia (strain MO-1)</name>
    <dbReference type="NCBI Taxonomy" id="451514"/>
    <lineage>
        <taxon>Bacteria</taxon>
        <taxon>Pseudomonadati</taxon>
        <taxon>Pseudomonadota</taxon>
        <taxon>Magnetococcia</taxon>
        <taxon>Magnetococcales</taxon>
        <taxon>Magnetococcaceae</taxon>
        <taxon>Magnetococcus</taxon>
    </lineage>
</organism>
<evidence type="ECO:0000259" key="9">
    <source>
        <dbReference type="PROSITE" id="PS50109"/>
    </source>
</evidence>
<evidence type="ECO:0000256" key="6">
    <source>
        <dbReference type="ARBA" id="ARBA00022777"/>
    </source>
</evidence>
<accession>A0A1S7LN13</accession>
<keyword evidence="3" id="KW-0597">Phosphoprotein</keyword>
<evidence type="ECO:0000256" key="1">
    <source>
        <dbReference type="ARBA" id="ARBA00000085"/>
    </source>
</evidence>
<dbReference type="InterPro" id="IPR003594">
    <property type="entry name" value="HATPase_dom"/>
</dbReference>
<dbReference type="SUPFAM" id="SSF55785">
    <property type="entry name" value="PYP-like sensor domain (PAS domain)"/>
    <property type="match status" value="1"/>
</dbReference>
<protein>
    <recommendedName>
        <fullName evidence="2">histidine kinase</fullName>
        <ecNumber evidence="2">2.7.13.3</ecNumber>
    </recommendedName>
</protein>
<dbReference type="PRINTS" id="PR00344">
    <property type="entry name" value="BCTRLSENSOR"/>
</dbReference>
<dbReference type="Gene3D" id="3.30.565.10">
    <property type="entry name" value="Histidine kinase-like ATPase, C-terminal domain"/>
    <property type="match status" value="1"/>
</dbReference>
<reference evidence="10" key="1">
    <citation type="submission" date="2015-04" db="EMBL/GenBank/DDBJ databases">
        <authorList>
            <person name="Syromyatnikov M.Y."/>
            <person name="Popov V.N."/>
        </authorList>
    </citation>
    <scope>NUCLEOTIDE SEQUENCE</scope>
    <source>
        <strain evidence="10">MO-1</strain>
    </source>
</reference>
<dbReference type="InterPro" id="IPR005467">
    <property type="entry name" value="His_kinase_dom"/>
</dbReference>
<dbReference type="GO" id="GO:0000155">
    <property type="term" value="F:phosphorelay sensor kinase activity"/>
    <property type="evidence" value="ECO:0007669"/>
    <property type="project" value="InterPro"/>
</dbReference>
<dbReference type="GO" id="GO:0005524">
    <property type="term" value="F:ATP binding"/>
    <property type="evidence" value="ECO:0007669"/>
    <property type="project" value="UniProtKB-KW"/>
</dbReference>
<dbReference type="SUPFAM" id="SSF55874">
    <property type="entry name" value="ATPase domain of HSP90 chaperone/DNA topoisomerase II/histidine kinase"/>
    <property type="match status" value="1"/>
</dbReference>
<dbReference type="Gene3D" id="1.10.287.130">
    <property type="match status" value="1"/>
</dbReference>
<proteinExistence type="predicted"/>
<dbReference type="PROSITE" id="PS50109">
    <property type="entry name" value="HIS_KIN"/>
    <property type="match status" value="1"/>
</dbReference>
<keyword evidence="5" id="KW-0547">Nucleotide-binding</keyword>
<dbReference type="InterPro" id="IPR036890">
    <property type="entry name" value="HATPase_C_sf"/>
</dbReference>
<dbReference type="EC" id="2.7.13.3" evidence="2"/>
<dbReference type="InterPro" id="IPR036097">
    <property type="entry name" value="HisK_dim/P_sf"/>
</dbReference>
<keyword evidence="4 10" id="KW-0808">Transferase</keyword>
<keyword evidence="8" id="KW-0902">Two-component regulatory system</keyword>
<evidence type="ECO:0000256" key="8">
    <source>
        <dbReference type="ARBA" id="ARBA00023012"/>
    </source>
</evidence>
<comment type="catalytic activity">
    <reaction evidence="1">
        <text>ATP + protein L-histidine = ADP + protein N-phospho-L-histidine.</text>
        <dbReference type="EC" id="2.7.13.3"/>
    </reaction>
</comment>
<dbReference type="CDD" id="cd00082">
    <property type="entry name" value="HisKA"/>
    <property type="match status" value="1"/>
</dbReference>
<dbReference type="Pfam" id="PF00512">
    <property type="entry name" value="HisKA"/>
    <property type="match status" value="1"/>
</dbReference>
<dbReference type="PANTHER" id="PTHR43065">
    <property type="entry name" value="SENSOR HISTIDINE KINASE"/>
    <property type="match status" value="1"/>
</dbReference>
<dbReference type="InterPro" id="IPR003661">
    <property type="entry name" value="HisK_dim/P_dom"/>
</dbReference>
<gene>
    <name evidence="10" type="ORF">MAGMO_3387</name>
</gene>
<feature type="domain" description="Histidine kinase" evidence="9">
    <location>
        <begin position="146"/>
        <end position="357"/>
    </location>
</feature>
<evidence type="ECO:0000256" key="2">
    <source>
        <dbReference type="ARBA" id="ARBA00012438"/>
    </source>
</evidence>
<evidence type="ECO:0000256" key="5">
    <source>
        <dbReference type="ARBA" id="ARBA00022741"/>
    </source>
</evidence>
<evidence type="ECO:0000256" key="4">
    <source>
        <dbReference type="ARBA" id="ARBA00022679"/>
    </source>
</evidence>
<dbReference type="SMART" id="SM00388">
    <property type="entry name" value="HisKA"/>
    <property type="match status" value="1"/>
</dbReference>
<dbReference type="SMART" id="SM00387">
    <property type="entry name" value="HATPase_c"/>
    <property type="match status" value="1"/>
</dbReference>
<dbReference type="Gene3D" id="3.30.450.20">
    <property type="entry name" value="PAS domain"/>
    <property type="match status" value="1"/>
</dbReference>